<reference evidence="1" key="1">
    <citation type="submission" date="2013-07" db="EMBL/GenBank/DDBJ databases">
        <title>The genome of an arbuscular mycorrhizal fungus provides insights into the evolution of the oldest plant symbiosis.</title>
        <authorList>
            <consortium name="DOE Joint Genome Institute"/>
            <person name="Tisserant E."/>
            <person name="Malbreil M."/>
            <person name="Kuo A."/>
            <person name="Kohler A."/>
            <person name="Symeonidi A."/>
            <person name="Balestrini R."/>
            <person name="Charron P."/>
            <person name="Duensing N."/>
            <person name="Frei-dit-Frey N."/>
            <person name="Gianinazzi-Pearson V."/>
            <person name="Gilbert B."/>
            <person name="Handa Y."/>
            <person name="Hijri M."/>
            <person name="Kaul R."/>
            <person name="Kawaguchi M."/>
            <person name="Krajinski F."/>
            <person name="Lammers P."/>
            <person name="Lapierre D."/>
            <person name="Masclaux F.G."/>
            <person name="Murat C."/>
            <person name="Morin E."/>
            <person name="Ndikumana S."/>
            <person name="Pagni M."/>
            <person name="Petitpierre D."/>
            <person name="Requena N."/>
            <person name="Rosikiewicz P."/>
            <person name="Riley R."/>
            <person name="Saito K."/>
            <person name="San Clemente H."/>
            <person name="Shapiro H."/>
            <person name="van Tuinen D."/>
            <person name="Becard G."/>
            <person name="Bonfante P."/>
            <person name="Paszkowski U."/>
            <person name="Shachar-Hill Y."/>
            <person name="Young J.P."/>
            <person name="Sanders I.R."/>
            <person name="Henrissat B."/>
            <person name="Rensing S.A."/>
            <person name="Grigoriev I.V."/>
            <person name="Corradi N."/>
            <person name="Roux C."/>
            <person name="Martin F."/>
        </authorList>
    </citation>
    <scope>NUCLEOTIDE SEQUENCE</scope>
    <source>
        <strain evidence="1">DAOM 197198</strain>
    </source>
</reference>
<evidence type="ECO:0000313" key="1">
    <source>
        <dbReference type="EMBL" id="ESA06725.1"/>
    </source>
</evidence>
<dbReference type="AlphaFoldDB" id="U9TF12"/>
<dbReference type="EMBL" id="KI291246">
    <property type="protein sequence ID" value="ESA06725.1"/>
    <property type="molecule type" value="Genomic_DNA"/>
</dbReference>
<protein>
    <submittedName>
        <fullName evidence="1">Uncharacterized protein</fullName>
    </submittedName>
</protein>
<accession>U9TF12</accession>
<dbReference type="HOGENOM" id="CLU_1778452_0_0_1"/>
<organism evidence="1">
    <name type="scientific">Rhizophagus irregularis (strain DAOM 181602 / DAOM 197198 / MUCL 43194)</name>
    <name type="common">Arbuscular mycorrhizal fungus</name>
    <name type="synonym">Glomus intraradices</name>
    <dbReference type="NCBI Taxonomy" id="747089"/>
    <lineage>
        <taxon>Eukaryota</taxon>
        <taxon>Fungi</taxon>
        <taxon>Fungi incertae sedis</taxon>
        <taxon>Mucoromycota</taxon>
        <taxon>Glomeromycotina</taxon>
        <taxon>Glomeromycetes</taxon>
        <taxon>Glomerales</taxon>
        <taxon>Glomeraceae</taxon>
        <taxon>Rhizophagus</taxon>
    </lineage>
</organism>
<name>U9TF12_RHIID</name>
<proteinExistence type="predicted"/>
<sequence>MLFTCVSKKYCQTSLAAKNLKCKKSVNGTLVHAGKIKVYFLIKLRFKYFVIIFCNYSNVKHPFKVHIWGAIRNDEDGSCPIYKTDRENKVETVGINNNNVKVILMPQKKFFKKIISYRMNDSEGDDENNYDDDRIKVKKVGIVKLI</sequence>
<gene>
    <name evidence="1" type="ORF">GLOINDRAFT_84956</name>
</gene>